<dbReference type="InterPro" id="IPR035906">
    <property type="entry name" value="MetI-like_sf"/>
</dbReference>
<dbReference type="PROSITE" id="PS50928">
    <property type="entry name" value="ABC_TM1"/>
    <property type="match status" value="1"/>
</dbReference>
<dbReference type="SUPFAM" id="SSF161098">
    <property type="entry name" value="MetI-like"/>
    <property type="match status" value="1"/>
</dbReference>
<evidence type="ECO:0000313" key="10">
    <source>
        <dbReference type="Proteomes" id="UP000657177"/>
    </source>
</evidence>
<organism evidence="9 10">
    <name type="scientific">Capillibacterium thermochitinicola</name>
    <dbReference type="NCBI Taxonomy" id="2699427"/>
    <lineage>
        <taxon>Bacteria</taxon>
        <taxon>Bacillati</taxon>
        <taxon>Bacillota</taxon>
        <taxon>Capillibacterium</taxon>
    </lineage>
</organism>
<feature type="transmembrane region" description="Helical" evidence="7">
    <location>
        <begin position="231"/>
        <end position="249"/>
    </location>
</feature>
<comment type="similarity">
    <text evidence="7">Belongs to the binding-protein-dependent transport system permease family.</text>
</comment>
<feature type="transmembrane region" description="Helical" evidence="7">
    <location>
        <begin position="65"/>
        <end position="92"/>
    </location>
</feature>
<dbReference type="CDD" id="cd06261">
    <property type="entry name" value="TM_PBP2"/>
    <property type="match status" value="1"/>
</dbReference>
<dbReference type="Proteomes" id="UP000657177">
    <property type="component" value="Unassembled WGS sequence"/>
</dbReference>
<evidence type="ECO:0000256" key="3">
    <source>
        <dbReference type="ARBA" id="ARBA00022475"/>
    </source>
</evidence>
<protein>
    <submittedName>
        <fullName evidence="9">ABC transporter permease</fullName>
    </submittedName>
</protein>
<evidence type="ECO:0000256" key="6">
    <source>
        <dbReference type="ARBA" id="ARBA00023136"/>
    </source>
</evidence>
<name>A0A8J6HZD4_9FIRM</name>
<keyword evidence="10" id="KW-1185">Reference proteome</keyword>
<feature type="transmembrane region" description="Helical" evidence="7">
    <location>
        <begin position="129"/>
        <end position="149"/>
    </location>
</feature>
<feature type="transmembrane region" description="Helical" evidence="7">
    <location>
        <begin position="12"/>
        <end position="29"/>
    </location>
</feature>
<keyword evidence="6 7" id="KW-0472">Membrane</keyword>
<keyword evidence="4 7" id="KW-0812">Transmembrane</keyword>
<keyword evidence="3" id="KW-1003">Cell membrane</keyword>
<proteinExistence type="inferred from homology"/>
<dbReference type="AlphaFoldDB" id="A0A8J6HZD4"/>
<dbReference type="EMBL" id="JAAKDE010000005">
    <property type="protein sequence ID" value="MBA2132596.1"/>
    <property type="molecule type" value="Genomic_DNA"/>
</dbReference>
<dbReference type="Gene3D" id="1.10.3720.10">
    <property type="entry name" value="MetI-like"/>
    <property type="match status" value="1"/>
</dbReference>
<keyword evidence="2 7" id="KW-0813">Transport</keyword>
<evidence type="ECO:0000256" key="1">
    <source>
        <dbReference type="ARBA" id="ARBA00004651"/>
    </source>
</evidence>
<dbReference type="Pfam" id="PF00528">
    <property type="entry name" value="BPD_transp_1"/>
    <property type="match status" value="1"/>
</dbReference>
<accession>A0A8J6HZD4</accession>
<evidence type="ECO:0000256" key="2">
    <source>
        <dbReference type="ARBA" id="ARBA00022448"/>
    </source>
</evidence>
<feature type="transmembrane region" description="Helical" evidence="7">
    <location>
        <begin position="169"/>
        <end position="187"/>
    </location>
</feature>
<reference evidence="9" key="1">
    <citation type="submission" date="2020-06" db="EMBL/GenBank/DDBJ databases">
        <title>Novel chitinolytic bacterium.</title>
        <authorList>
            <person name="Ungkulpasvich U."/>
            <person name="Kosugi A."/>
            <person name="Uke A."/>
        </authorList>
    </citation>
    <scope>NUCLEOTIDE SEQUENCE</scope>
    <source>
        <strain evidence="9">UUS1-1</strain>
    </source>
</reference>
<evidence type="ECO:0000256" key="5">
    <source>
        <dbReference type="ARBA" id="ARBA00022989"/>
    </source>
</evidence>
<feature type="domain" description="ABC transmembrane type-1" evidence="8">
    <location>
        <begin position="60"/>
        <end position="248"/>
    </location>
</feature>
<dbReference type="RefSeq" id="WP_181339050.1">
    <property type="nucleotide sequence ID" value="NZ_JAAKDE010000005.1"/>
</dbReference>
<evidence type="ECO:0000259" key="8">
    <source>
        <dbReference type="PROSITE" id="PS50928"/>
    </source>
</evidence>
<dbReference type="PANTHER" id="PTHR30151:SF16">
    <property type="entry name" value="ABC TRANSPORTER PERMEASE PROTEIN"/>
    <property type="match status" value="1"/>
</dbReference>
<evidence type="ECO:0000256" key="7">
    <source>
        <dbReference type="RuleBase" id="RU363032"/>
    </source>
</evidence>
<sequence length="265" mass="29251">MKERAGITQRKKTLNQVIFIIGALIGWELLAWTGWFPPLLFPKMSQVFIHLWAELSGGELLQRVVFSLYIIGLGLGLAVVTAALVTTGAMLFPLLSDWVQALMAVLHPLPGIAILPIIILWLGTGSRSIVAVIWFSSLWPLIANLHTGLRSVPTTQIEVGRNLGLKGIQLVRSILLPGAFPHILTGLRVGWARAWQASVAAEMVFGASGGEGGLGWFIYKKRFFMEIPSVFAGMILIILIGLLVERLCFEEVERRTVRRWGMTSE</sequence>
<dbReference type="GO" id="GO:0055085">
    <property type="term" value="P:transmembrane transport"/>
    <property type="evidence" value="ECO:0007669"/>
    <property type="project" value="InterPro"/>
</dbReference>
<evidence type="ECO:0000256" key="4">
    <source>
        <dbReference type="ARBA" id="ARBA00022692"/>
    </source>
</evidence>
<keyword evidence="5 7" id="KW-1133">Transmembrane helix</keyword>
<dbReference type="GO" id="GO:0005886">
    <property type="term" value="C:plasma membrane"/>
    <property type="evidence" value="ECO:0007669"/>
    <property type="project" value="UniProtKB-SubCell"/>
</dbReference>
<gene>
    <name evidence="9" type="ORF">G5B42_03440</name>
</gene>
<dbReference type="PANTHER" id="PTHR30151">
    <property type="entry name" value="ALKANE SULFONATE ABC TRANSPORTER-RELATED, MEMBRANE SUBUNIT"/>
    <property type="match status" value="1"/>
</dbReference>
<comment type="subcellular location">
    <subcellularLocation>
        <location evidence="1 7">Cell membrane</location>
        <topology evidence="1 7">Multi-pass membrane protein</topology>
    </subcellularLocation>
</comment>
<evidence type="ECO:0000313" key="9">
    <source>
        <dbReference type="EMBL" id="MBA2132596.1"/>
    </source>
</evidence>
<feature type="transmembrane region" description="Helical" evidence="7">
    <location>
        <begin position="98"/>
        <end position="122"/>
    </location>
</feature>
<dbReference type="InterPro" id="IPR000515">
    <property type="entry name" value="MetI-like"/>
</dbReference>
<comment type="caution">
    <text evidence="9">The sequence shown here is derived from an EMBL/GenBank/DDBJ whole genome shotgun (WGS) entry which is preliminary data.</text>
</comment>